<comment type="similarity">
    <text evidence="2 10 11">Belongs to the TonB-dependent receptor family.</text>
</comment>
<dbReference type="InterPro" id="IPR036942">
    <property type="entry name" value="Beta-barrel_TonB_sf"/>
</dbReference>
<protein>
    <submittedName>
        <fullName evidence="15">TonB-dependent receptor</fullName>
    </submittedName>
</protein>
<reference evidence="15 16" key="1">
    <citation type="submission" date="2018-05" db="EMBL/GenBank/DDBJ databases">
        <title>Genome sequencing, assembly and analysis of the novel insecticidal bacterium, Chromobacterium phragmitis.</title>
        <authorList>
            <person name="Sparks M.E."/>
            <person name="Blackburn M.B."/>
            <person name="Gundersen-Rindal D.E."/>
        </authorList>
    </citation>
    <scope>NUCLEOTIDE SEQUENCE [LARGE SCALE GENOMIC DNA]</scope>
    <source>
        <strain evidence="15">IIBBL 274-1</strain>
    </source>
</reference>
<keyword evidence="5 10" id="KW-0812">Transmembrane</keyword>
<dbReference type="SUPFAM" id="SSF56935">
    <property type="entry name" value="Porins"/>
    <property type="match status" value="1"/>
</dbReference>
<gene>
    <name evidence="15" type="ORF">DK843_21835</name>
</gene>
<evidence type="ECO:0000256" key="4">
    <source>
        <dbReference type="ARBA" id="ARBA00022452"/>
    </source>
</evidence>
<evidence type="ECO:0000256" key="9">
    <source>
        <dbReference type="ARBA" id="ARBA00023237"/>
    </source>
</evidence>
<feature type="signal peptide" evidence="12">
    <location>
        <begin position="1"/>
        <end position="31"/>
    </location>
</feature>
<comment type="subcellular location">
    <subcellularLocation>
        <location evidence="1 10">Cell outer membrane</location>
        <topology evidence="1 10">Multi-pass membrane protein</topology>
    </subcellularLocation>
</comment>
<dbReference type="Proteomes" id="UP000252038">
    <property type="component" value="Chromosome"/>
</dbReference>
<evidence type="ECO:0000256" key="6">
    <source>
        <dbReference type="ARBA" id="ARBA00023077"/>
    </source>
</evidence>
<evidence type="ECO:0000313" key="16">
    <source>
        <dbReference type="Proteomes" id="UP000252038"/>
    </source>
</evidence>
<dbReference type="EMBL" id="CP029554">
    <property type="protein sequence ID" value="AXE36705.1"/>
    <property type="molecule type" value="Genomic_DNA"/>
</dbReference>
<dbReference type="Gene3D" id="2.40.170.20">
    <property type="entry name" value="TonB-dependent receptor, beta-barrel domain"/>
    <property type="match status" value="1"/>
</dbReference>
<dbReference type="InterPro" id="IPR012910">
    <property type="entry name" value="Plug_dom"/>
</dbReference>
<dbReference type="GO" id="GO:0015344">
    <property type="term" value="F:siderophore uptake transmembrane transporter activity"/>
    <property type="evidence" value="ECO:0007669"/>
    <property type="project" value="TreeGrafter"/>
</dbReference>
<dbReference type="PANTHER" id="PTHR30069:SF27">
    <property type="entry name" value="BLL4766 PROTEIN"/>
    <property type="match status" value="1"/>
</dbReference>
<evidence type="ECO:0000256" key="12">
    <source>
        <dbReference type="SAM" id="SignalP"/>
    </source>
</evidence>
<keyword evidence="12" id="KW-0732">Signal</keyword>
<evidence type="ECO:0000259" key="13">
    <source>
        <dbReference type="Pfam" id="PF00593"/>
    </source>
</evidence>
<dbReference type="InterPro" id="IPR039426">
    <property type="entry name" value="TonB-dep_rcpt-like"/>
</dbReference>
<evidence type="ECO:0000256" key="11">
    <source>
        <dbReference type="RuleBase" id="RU003357"/>
    </source>
</evidence>
<evidence type="ECO:0000256" key="8">
    <source>
        <dbReference type="ARBA" id="ARBA00023170"/>
    </source>
</evidence>
<evidence type="ECO:0000256" key="2">
    <source>
        <dbReference type="ARBA" id="ARBA00009810"/>
    </source>
</evidence>
<evidence type="ECO:0000256" key="5">
    <source>
        <dbReference type="ARBA" id="ARBA00022692"/>
    </source>
</evidence>
<dbReference type="CDD" id="cd01347">
    <property type="entry name" value="ligand_gated_channel"/>
    <property type="match status" value="1"/>
</dbReference>
<name>A0A344UN57_9NEIS</name>
<keyword evidence="7 10" id="KW-0472">Membrane</keyword>
<dbReference type="GO" id="GO:0044718">
    <property type="term" value="P:siderophore transmembrane transport"/>
    <property type="evidence" value="ECO:0007669"/>
    <property type="project" value="TreeGrafter"/>
</dbReference>
<keyword evidence="9 10" id="KW-0998">Cell outer membrane</keyword>
<dbReference type="Gene3D" id="2.170.130.10">
    <property type="entry name" value="TonB-dependent receptor, plug domain"/>
    <property type="match status" value="1"/>
</dbReference>
<dbReference type="PANTHER" id="PTHR30069">
    <property type="entry name" value="TONB-DEPENDENT OUTER MEMBRANE RECEPTOR"/>
    <property type="match status" value="1"/>
</dbReference>
<dbReference type="GO" id="GO:0009279">
    <property type="term" value="C:cell outer membrane"/>
    <property type="evidence" value="ECO:0007669"/>
    <property type="project" value="UniProtKB-SubCell"/>
</dbReference>
<keyword evidence="8 15" id="KW-0675">Receptor</keyword>
<evidence type="ECO:0000256" key="10">
    <source>
        <dbReference type="PROSITE-ProRule" id="PRU01360"/>
    </source>
</evidence>
<evidence type="ECO:0000256" key="7">
    <source>
        <dbReference type="ARBA" id="ARBA00023136"/>
    </source>
</evidence>
<dbReference type="AlphaFoldDB" id="A0A344UN57"/>
<feature type="domain" description="TonB-dependent receptor plug" evidence="14">
    <location>
        <begin position="62"/>
        <end position="171"/>
    </location>
</feature>
<evidence type="ECO:0000256" key="3">
    <source>
        <dbReference type="ARBA" id="ARBA00022448"/>
    </source>
</evidence>
<dbReference type="Pfam" id="PF00593">
    <property type="entry name" value="TonB_dep_Rec_b-barrel"/>
    <property type="match status" value="1"/>
</dbReference>
<keyword evidence="6 11" id="KW-0798">TonB box</keyword>
<accession>A0A344UN57</accession>
<dbReference type="Pfam" id="PF07715">
    <property type="entry name" value="Plug"/>
    <property type="match status" value="1"/>
</dbReference>
<evidence type="ECO:0000259" key="14">
    <source>
        <dbReference type="Pfam" id="PF07715"/>
    </source>
</evidence>
<evidence type="ECO:0000256" key="1">
    <source>
        <dbReference type="ARBA" id="ARBA00004571"/>
    </source>
</evidence>
<keyword evidence="3 10" id="KW-0813">Transport</keyword>
<dbReference type="RefSeq" id="WP_114074323.1">
    <property type="nucleotide sequence ID" value="NZ_CP029554.1"/>
</dbReference>
<dbReference type="KEGG" id="chrb:DK843_21835"/>
<evidence type="ECO:0000313" key="15">
    <source>
        <dbReference type="EMBL" id="AXE36705.1"/>
    </source>
</evidence>
<sequence>MRGYHAAAGYRRRTLSFVLAGGLLASASARADEPGFNELAGMSLEQLANLQITSVSRASERLSDAPASVYVITADDIRRAGVATLPEALRLAPNLQVAQINASQYAISSRGFNSITSNKLQVLIDGRVVYTPLYSGVFWDAQDMPLDDVERIEVISGPASTLWGGNAVNGAINVITKKAGDTQGGLASLDAGNRERGGGVRYGAKLGEDSAFRVYAKTQDFPHTDLVNGQSAQDAWRRDQAGFRADFNRGGRAATVQGDLYREKVDQAGPADQRHSGANLLGRWQQPLGDGGATLQLQGYLDHTERLNPGVFGEVLDTINLEALHSLPWSDGRQLVWGGGYRYADDKVSNLSSQLAFLPSRAKLHWGNLFAQWEKPFSSDWKLIAGARLEHNNFTGFEFMPNLRLSWKPAGDRLVWAALTRSARVPSRLDDNFYIDAPGYHIVSGGFQSEIARTLELGYRSQIGAGGSYSVTAFNSLYDKLRSVDPITGGYTLGNSINGRTMGLESWASYRFNPAWRLAAGLALMHESFTGSTAQSPPGNDPRAQWSLRPSWQISEHRQLSAALRHVGALQTFGSGVKVDGYTVVDASYNWQATRAVTLTLALDNLFDRRHVEYASSASAAPVEIGRAGTMRLKVAF</sequence>
<dbReference type="InterPro" id="IPR000531">
    <property type="entry name" value="Beta-barrel_TonB"/>
</dbReference>
<feature type="chain" id="PRO_5017013363" evidence="12">
    <location>
        <begin position="32"/>
        <end position="637"/>
    </location>
</feature>
<proteinExistence type="inferred from homology"/>
<feature type="domain" description="TonB-dependent receptor-like beta-barrel" evidence="13">
    <location>
        <begin position="191"/>
        <end position="606"/>
    </location>
</feature>
<dbReference type="PROSITE" id="PS52016">
    <property type="entry name" value="TONB_DEPENDENT_REC_3"/>
    <property type="match status" value="1"/>
</dbReference>
<organism evidence="15 16">
    <name type="scientific">Chromobacterium phragmitis</name>
    <dbReference type="NCBI Taxonomy" id="2202141"/>
    <lineage>
        <taxon>Bacteria</taxon>
        <taxon>Pseudomonadati</taxon>
        <taxon>Pseudomonadota</taxon>
        <taxon>Betaproteobacteria</taxon>
        <taxon>Neisseriales</taxon>
        <taxon>Chromobacteriaceae</taxon>
        <taxon>Chromobacterium</taxon>
    </lineage>
</organism>
<dbReference type="InterPro" id="IPR037066">
    <property type="entry name" value="Plug_dom_sf"/>
</dbReference>
<keyword evidence="4 10" id="KW-1134">Transmembrane beta strand</keyword>